<feature type="compositionally biased region" description="Polar residues" evidence="3">
    <location>
        <begin position="58"/>
        <end position="67"/>
    </location>
</feature>
<accession>A0A507AIF4</accession>
<dbReference type="PANTHER" id="PTHR31571:SF1">
    <property type="entry name" value="ALTERED INHERITANCE OF MITOCHONDRIA PROTEIN 6"/>
    <property type="match status" value="1"/>
</dbReference>
<dbReference type="PANTHER" id="PTHR31571">
    <property type="entry name" value="ALTERED INHERITANCE OF MITOCHONDRIA PROTEIN 6"/>
    <property type="match status" value="1"/>
</dbReference>
<keyword evidence="4" id="KW-0472">Membrane</keyword>
<feature type="region of interest" description="Disordered" evidence="3">
    <location>
        <begin position="1"/>
        <end position="68"/>
    </location>
</feature>
<feature type="compositionally biased region" description="Acidic residues" evidence="3">
    <location>
        <begin position="97"/>
        <end position="108"/>
    </location>
</feature>
<dbReference type="InterPro" id="IPR017946">
    <property type="entry name" value="PLC-like_Pdiesterase_TIM-brl"/>
</dbReference>
<evidence type="ECO:0000313" key="6">
    <source>
        <dbReference type="Proteomes" id="UP000319257"/>
    </source>
</evidence>
<dbReference type="OrthoDB" id="4153866at2759"/>
<dbReference type="InterPro" id="IPR051236">
    <property type="entry name" value="HAT_RTT109-like"/>
</dbReference>
<dbReference type="GO" id="GO:0006629">
    <property type="term" value="P:lipid metabolic process"/>
    <property type="evidence" value="ECO:0007669"/>
    <property type="project" value="InterPro"/>
</dbReference>
<dbReference type="STRING" id="1093900.A0A507AIF4"/>
<evidence type="ECO:0000256" key="2">
    <source>
        <dbReference type="ARBA" id="ARBA00014286"/>
    </source>
</evidence>
<feature type="compositionally biased region" description="Basic and acidic residues" evidence="3">
    <location>
        <begin position="10"/>
        <end position="29"/>
    </location>
</feature>
<name>A0A507AIF4_9PEZI</name>
<evidence type="ECO:0000256" key="3">
    <source>
        <dbReference type="SAM" id="MobiDB-lite"/>
    </source>
</evidence>
<sequence length="456" mass="50874">MGFSNTVKSFDSDSDKKMEDSKIDIKQVDQSEDAASFSQPSSPSSEVASPLERKSSSDKQSTPTTHGLSAVRHIASTYRIRALRGRRPDYEQVASGSEDDNDDDDSSDTYLVDEETLISHSRPKRRRRWLICGSVLGLTLLAVLLVLNILIFISRSAYGDAEEDPDVIFASWGRGGTGTEGLAWYPTDFLRDVLPKPIHSHNDYWRKVPLFSALHVGCTGVEADVFEFENDPNLYVGHVKSALQPNRTFESLYINPLVEILTRTNSGSKFANRTHNGVFDMDPDQTLALLVDVKTDGASTIRRVMEQLEPLRSRGWLTYFENGTVHYGPVTVVGTGNTPFDVLVANATYRDVFFDAPLDKLQDSAYDHTNSFYSSVSFGSSIGRVWFGGMAQSQLGKVRTQLMEAANRGLKPRYWDLPAWPVSIRNRIWDTLVQEGIAMLNVDDIKAAAKLNWAKI</sequence>
<keyword evidence="4" id="KW-0812">Transmembrane</keyword>
<evidence type="ECO:0000256" key="1">
    <source>
        <dbReference type="ARBA" id="ARBA00008858"/>
    </source>
</evidence>
<reference evidence="5 6" key="1">
    <citation type="submission" date="2019-06" db="EMBL/GenBank/DDBJ databases">
        <title>Draft genome sequence of the filamentous fungus Phialemoniopsis curvata isolated from diesel fuel.</title>
        <authorList>
            <person name="Varaljay V.A."/>
            <person name="Lyon W.J."/>
            <person name="Crouch A.L."/>
            <person name="Drake C.E."/>
            <person name="Hollomon J.M."/>
            <person name="Nadeau L.J."/>
            <person name="Nunn H.S."/>
            <person name="Stevenson B.S."/>
            <person name="Bojanowski C.L."/>
            <person name="Crookes-Goodson W.J."/>
        </authorList>
    </citation>
    <scope>NUCLEOTIDE SEQUENCE [LARGE SCALE GENOMIC DNA]</scope>
    <source>
        <strain evidence="5 6">D216</strain>
    </source>
</reference>
<dbReference type="GeneID" id="41978604"/>
<keyword evidence="6" id="KW-1185">Reference proteome</keyword>
<comment type="similarity">
    <text evidence="1">Belongs to the AIM6 family.</text>
</comment>
<feature type="compositionally biased region" description="Low complexity" evidence="3">
    <location>
        <begin position="34"/>
        <end position="50"/>
    </location>
</feature>
<dbReference type="InterPro" id="IPR039559">
    <property type="entry name" value="AIM6_PI-PLC-like_dom"/>
</dbReference>
<evidence type="ECO:0000313" key="5">
    <source>
        <dbReference type="EMBL" id="TPX06933.1"/>
    </source>
</evidence>
<proteinExistence type="inferred from homology"/>
<keyword evidence="4" id="KW-1133">Transmembrane helix</keyword>
<gene>
    <name evidence="5" type="ORF">E0L32_011157</name>
</gene>
<protein>
    <recommendedName>
        <fullName evidence="2">Altered inheritance of mitochondria protein 6</fullName>
    </recommendedName>
</protein>
<feature type="transmembrane region" description="Helical" evidence="4">
    <location>
        <begin position="129"/>
        <end position="153"/>
    </location>
</feature>
<dbReference type="CDD" id="cd08577">
    <property type="entry name" value="PI-PLCc_GDPD_SF_unchar3"/>
    <property type="match status" value="1"/>
</dbReference>
<comment type="caution">
    <text evidence="5">The sequence shown here is derived from an EMBL/GenBank/DDBJ whole genome shotgun (WGS) entry which is preliminary data.</text>
</comment>
<dbReference type="FunCoup" id="A0A507AIF4">
    <property type="interactions" value="3"/>
</dbReference>
<dbReference type="Proteomes" id="UP000319257">
    <property type="component" value="Unassembled WGS sequence"/>
</dbReference>
<feature type="region of interest" description="Disordered" evidence="3">
    <location>
        <begin position="89"/>
        <end position="108"/>
    </location>
</feature>
<dbReference type="GO" id="GO:0008081">
    <property type="term" value="F:phosphoric diester hydrolase activity"/>
    <property type="evidence" value="ECO:0007669"/>
    <property type="project" value="InterPro"/>
</dbReference>
<dbReference type="SUPFAM" id="SSF51695">
    <property type="entry name" value="PLC-like phosphodiesterases"/>
    <property type="match status" value="1"/>
</dbReference>
<dbReference type="RefSeq" id="XP_030988644.1">
    <property type="nucleotide sequence ID" value="XM_031133855.1"/>
</dbReference>
<dbReference type="EMBL" id="SKBQ01000099">
    <property type="protein sequence ID" value="TPX06933.1"/>
    <property type="molecule type" value="Genomic_DNA"/>
</dbReference>
<evidence type="ECO:0000256" key="4">
    <source>
        <dbReference type="SAM" id="Phobius"/>
    </source>
</evidence>
<dbReference type="InParanoid" id="A0A507AIF4"/>
<organism evidence="5 6">
    <name type="scientific">Thyridium curvatum</name>
    <dbReference type="NCBI Taxonomy" id="1093900"/>
    <lineage>
        <taxon>Eukaryota</taxon>
        <taxon>Fungi</taxon>
        <taxon>Dikarya</taxon>
        <taxon>Ascomycota</taxon>
        <taxon>Pezizomycotina</taxon>
        <taxon>Sordariomycetes</taxon>
        <taxon>Sordariomycetidae</taxon>
        <taxon>Thyridiales</taxon>
        <taxon>Thyridiaceae</taxon>
        <taxon>Thyridium</taxon>
    </lineage>
</organism>
<dbReference type="AlphaFoldDB" id="A0A507AIF4"/>